<evidence type="ECO:0000256" key="3">
    <source>
        <dbReference type="ARBA" id="ARBA00007188"/>
    </source>
</evidence>
<keyword evidence="9 10" id="KW-0539">Nucleus</keyword>
<dbReference type="GO" id="GO:0000027">
    <property type="term" value="P:ribosomal large subunit assembly"/>
    <property type="evidence" value="ECO:0007669"/>
    <property type="project" value="InterPro"/>
</dbReference>
<evidence type="ECO:0000256" key="11">
    <source>
        <dbReference type="SAM" id="MobiDB-lite"/>
    </source>
</evidence>
<dbReference type="FunFam" id="3.40.50.300:FF:000712">
    <property type="entry name" value="Midasin"/>
    <property type="match status" value="1"/>
</dbReference>
<dbReference type="InterPro" id="IPR003593">
    <property type="entry name" value="AAA+_ATPase"/>
</dbReference>
<evidence type="ECO:0000256" key="10">
    <source>
        <dbReference type="PIRNR" id="PIRNR010340"/>
    </source>
</evidence>
<organism evidence="13 14">
    <name type="scientific">Moesziomyces aphidis</name>
    <name type="common">Pseudozyma aphidis</name>
    <dbReference type="NCBI Taxonomy" id="84754"/>
    <lineage>
        <taxon>Eukaryota</taxon>
        <taxon>Fungi</taxon>
        <taxon>Dikarya</taxon>
        <taxon>Basidiomycota</taxon>
        <taxon>Ustilaginomycotina</taxon>
        <taxon>Ustilaginomycetes</taxon>
        <taxon>Ustilaginales</taxon>
        <taxon>Ustilaginaceae</taxon>
        <taxon>Moesziomyces</taxon>
    </lineage>
</organism>
<dbReference type="InterPro" id="IPR025662">
    <property type="entry name" value="Sigma_54_int_dom_ATP-bd_1"/>
</dbReference>
<evidence type="ECO:0000256" key="2">
    <source>
        <dbReference type="ARBA" id="ARBA00004642"/>
    </source>
</evidence>
<dbReference type="GO" id="GO:0005524">
    <property type="term" value="F:ATP binding"/>
    <property type="evidence" value="ECO:0007669"/>
    <property type="project" value="UniProtKB-KW"/>
</dbReference>
<comment type="similarity">
    <text evidence="3 10">Belongs to the midasin family.</text>
</comment>
<feature type="compositionally biased region" description="Basic and acidic residues" evidence="11">
    <location>
        <begin position="5045"/>
        <end position="5054"/>
    </location>
</feature>
<feature type="compositionally biased region" description="Acidic residues" evidence="11">
    <location>
        <begin position="4500"/>
        <end position="4540"/>
    </location>
</feature>
<dbReference type="Gene3D" id="3.40.50.300">
    <property type="entry name" value="P-loop containing nucleotide triphosphate hydrolases"/>
    <property type="match status" value="6"/>
</dbReference>
<feature type="compositionally biased region" description="Basic and acidic residues" evidence="11">
    <location>
        <begin position="4835"/>
        <end position="4844"/>
    </location>
</feature>
<feature type="compositionally biased region" description="Basic and acidic residues" evidence="11">
    <location>
        <begin position="4486"/>
        <end position="4499"/>
    </location>
</feature>
<dbReference type="PANTHER" id="PTHR48103:SF2">
    <property type="entry name" value="MIDASIN"/>
    <property type="match status" value="1"/>
</dbReference>
<dbReference type="FunFam" id="3.40.50.300:FF:001053">
    <property type="entry name" value="Midasin"/>
    <property type="match status" value="1"/>
</dbReference>
<name>W3VI94_MOEAP</name>
<feature type="compositionally biased region" description="Acidic residues" evidence="11">
    <location>
        <begin position="4886"/>
        <end position="4895"/>
    </location>
</feature>
<dbReference type="CDD" id="cd00009">
    <property type="entry name" value="AAA"/>
    <property type="match status" value="1"/>
</dbReference>
<dbReference type="PANTHER" id="PTHR48103">
    <property type="entry name" value="MIDASIN-RELATED"/>
    <property type="match status" value="1"/>
</dbReference>
<dbReference type="GO" id="GO:0005654">
    <property type="term" value="C:nucleoplasm"/>
    <property type="evidence" value="ECO:0007669"/>
    <property type="project" value="UniProtKB-SubCell"/>
</dbReference>
<dbReference type="InterPro" id="IPR011704">
    <property type="entry name" value="ATPase_dyneun-rel_AAA"/>
</dbReference>
<dbReference type="HOGENOM" id="CLU_000050_0_2_1"/>
<keyword evidence="14" id="KW-1185">Reference proteome</keyword>
<feature type="region of interest" description="Disordered" evidence="11">
    <location>
        <begin position="291"/>
        <end position="310"/>
    </location>
</feature>
<evidence type="ECO:0000256" key="6">
    <source>
        <dbReference type="ARBA" id="ARBA00022741"/>
    </source>
</evidence>
<evidence type="ECO:0000313" key="13">
    <source>
        <dbReference type="EMBL" id="ETS60466.1"/>
    </source>
</evidence>
<evidence type="ECO:0000313" key="14">
    <source>
        <dbReference type="Proteomes" id="UP000019462"/>
    </source>
</evidence>
<proteinExistence type="inferred from homology"/>
<evidence type="ECO:0000256" key="9">
    <source>
        <dbReference type="ARBA" id="ARBA00023242"/>
    </source>
</evidence>
<feature type="compositionally biased region" description="Low complexity" evidence="11">
    <location>
        <begin position="291"/>
        <end position="304"/>
    </location>
</feature>
<feature type="compositionally biased region" description="Basic and acidic residues" evidence="11">
    <location>
        <begin position="4712"/>
        <end position="4735"/>
    </location>
</feature>
<dbReference type="InterPro" id="IPR002035">
    <property type="entry name" value="VWF_A"/>
</dbReference>
<feature type="compositionally biased region" description="Acidic residues" evidence="11">
    <location>
        <begin position="4803"/>
        <end position="4819"/>
    </location>
</feature>
<accession>W3VI94</accession>
<dbReference type="OrthoDB" id="5186at2759"/>
<dbReference type="InterPro" id="IPR040848">
    <property type="entry name" value="AAA_lid_7"/>
</dbReference>
<dbReference type="GO" id="GO:0030687">
    <property type="term" value="C:preribosome, large subunit precursor"/>
    <property type="evidence" value="ECO:0007669"/>
    <property type="project" value="TreeGrafter"/>
</dbReference>
<feature type="compositionally biased region" description="Acidic residues" evidence="11">
    <location>
        <begin position="4694"/>
        <end position="4711"/>
    </location>
</feature>
<feature type="compositionally biased region" description="Low complexity" evidence="11">
    <location>
        <begin position="4822"/>
        <end position="4834"/>
    </location>
</feature>
<reference evidence="13 14" key="1">
    <citation type="journal article" date="2014" name="Genome Announc.">
        <title>Genome sequence of the basidiomycetous fungus Pseudozyma aphidis DSM70725, an efficient producer of biosurfactant mannosylerythritol lipids.</title>
        <authorList>
            <person name="Lorenz S."/>
            <person name="Guenther M."/>
            <person name="Grumaz C."/>
            <person name="Rupp S."/>
            <person name="Zibek S."/>
            <person name="Sohn K."/>
        </authorList>
    </citation>
    <scope>NUCLEOTIDE SEQUENCE [LARGE SCALE GENOMIC DNA]</scope>
    <source>
        <strain evidence="14">ATCC 32657 / CBS 517.83 / DSM 70725 / JCM 10318 / NBRC 10182 / NRRL Y-7954 / St-0401</strain>
    </source>
</reference>
<dbReference type="PROSITE" id="PS50234">
    <property type="entry name" value="VWFA"/>
    <property type="match status" value="1"/>
</dbReference>
<dbReference type="GO" id="GO:0000055">
    <property type="term" value="P:ribosomal large subunit export from nucleus"/>
    <property type="evidence" value="ECO:0007669"/>
    <property type="project" value="TreeGrafter"/>
</dbReference>
<dbReference type="Pfam" id="PF21108">
    <property type="entry name" value="MDN1_4th"/>
    <property type="match status" value="1"/>
</dbReference>
<feature type="compositionally biased region" description="Acidic residues" evidence="11">
    <location>
        <begin position="4463"/>
        <end position="4472"/>
    </location>
</feature>
<keyword evidence="6 10" id="KW-0547">Nucleotide-binding</keyword>
<evidence type="ECO:0000256" key="1">
    <source>
        <dbReference type="ARBA" id="ARBA00004604"/>
    </source>
</evidence>
<evidence type="ECO:0000256" key="8">
    <source>
        <dbReference type="ARBA" id="ARBA00023186"/>
    </source>
</evidence>
<feature type="region of interest" description="Disordered" evidence="11">
    <location>
        <begin position="1900"/>
        <end position="1919"/>
    </location>
</feature>
<evidence type="ECO:0000256" key="4">
    <source>
        <dbReference type="ARBA" id="ARBA00017143"/>
    </source>
</evidence>
<dbReference type="InterPro" id="IPR041190">
    <property type="entry name" value="Midasin_AAA_lid_5"/>
</dbReference>
<dbReference type="PIRSF" id="PIRSF010340">
    <property type="entry name" value="Midasin"/>
    <property type="match status" value="1"/>
</dbReference>
<keyword evidence="7 10" id="KW-0067">ATP-binding</keyword>
<evidence type="ECO:0000256" key="5">
    <source>
        <dbReference type="ARBA" id="ARBA00022553"/>
    </source>
</evidence>
<keyword evidence="5" id="KW-0597">Phosphoprotein</keyword>
<protein>
    <recommendedName>
        <fullName evidence="4 10">Midasin</fullName>
    </recommendedName>
</protein>
<comment type="caution">
    <text evidence="13">The sequence shown here is derived from an EMBL/GenBank/DDBJ whole genome shotgun (WGS) entry which is preliminary data.</text>
</comment>
<feature type="compositionally biased region" description="Acidic residues" evidence="11">
    <location>
        <begin position="4668"/>
        <end position="4683"/>
    </location>
</feature>
<evidence type="ECO:0000259" key="12">
    <source>
        <dbReference type="PROSITE" id="PS50234"/>
    </source>
</evidence>
<comment type="subcellular location">
    <subcellularLocation>
        <location evidence="1">Nucleus</location>
        <location evidence="1">Nucleolus</location>
    </subcellularLocation>
    <subcellularLocation>
        <location evidence="2">Nucleus</location>
        <location evidence="2">Nucleoplasm</location>
    </subcellularLocation>
</comment>
<comment type="function">
    <text evidence="10">Nuclear chaperone required for maturation and nuclear export of pre-60S ribosome subunits.</text>
</comment>
<feature type="compositionally biased region" description="Polar residues" evidence="11">
    <location>
        <begin position="1908"/>
        <end position="1919"/>
    </location>
</feature>
<feature type="compositionally biased region" description="Acidic residues" evidence="11">
    <location>
        <begin position="4736"/>
        <end position="4756"/>
    </location>
</feature>
<dbReference type="InterPro" id="IPR048617">
    <property type="entry name" value="MDN1_AAA_lid_4"/>
</dbReference>
<feature type="domain" description="VWFA" evidence="12">
    <location>
        <begin position="5183"/>
        <end position="5327"/>
    </location>
</feature>
<dbReference type="EMBL" id="AWNI01000033">
    <property type="protein sequence ID" value="ETS60466.1"/>
    <property type="molecule type" value="Genomic_DNA"/>
</dbReference>
<feature type="compositionally biased region" description="Basic and acidic residues" evidence="11">
    <location>
        <begin position="4782"/>
        <end position="4794"/>
    </location>
</feature>
<feature type="compositionally biased region" description="Basic and acidic residues" evidence="11">
    <location>
        <begin position="4585"/>
        <end position="4614"/>
    </location>
</feature>
<dbReference type="GO" id="GO:0005730">
    <property type="term" value="C:nucleolus"/>
    <property type="evidence" value="ECO:0007669"/>
    <property type="project" value="UniProtKB-SubCell"/>
</dbReference>
<feature type="region of interest" description="Disordered" evidence="11">
    <location>
        <begin position="5591"/>
        <end position="5618"/>
    </location>
</feature>
<dbReference type="FunFam" id="3.40.50.300:FF:001368">
    <property type="entry name" value="Midasin"/>
    <property type="match status" value="1"/>
</dbReference>
<dbReference type="Proteomes" id="UP000019462">
    <property type="component" value="Unassembled WGS sequence"/>
</dbReference>
<feature type="compositionally biased region" description="Acidic residues" evidence="11">
    <location>
        <begin position="4615"/>
        <end position="4657"/>
    </location>
</feature>
<sequence>MGLAADSTPSTAQVEAKVAAVSRRSALDLDVHASCSALAEELSEQSNAVGLVQDVLAGLDAGQGTASDALSRVADLLIDPSCTVSVAAQFKPVLLELLARVLKRIDASNRAHAQAAIQILHTFALLISIFPEIHDLLSHFLATFASASFVHGITAEQPELRNQVLLDLLRIASAAPFSLADEVGTSYTQWAHSILSASEPSDSLPTRLLAVALFSALQNSSEQARIELQRKCLNLGSTDVFDQYAVEATATLAFEPAGINVWTLEVEEFGRIDRIRGLVMSRRVAFLPHPSDAADTPSASATDASKPRSHARLSSADLSAEVCCIGGVLLSCSPRRNRESAATRSHDPFVETEGITAALSDLALRLSLNYPILLSGPPSSGKSTLIRHLSQLLKGAESFAAASHLLTIQLGDQSGIDAKQLLGSFVSSPTEPGKFEWTEGALTRAVRQGKWVVLEDIDKAGSEVLSTVARIVQQLSPTKAVGLRPIIDLGTRGKVTAGTGFALFATRSVASSSSSAKKAAASSIATFLGASHWSEVTIDAPSLQDVSTILTNKSPRLAESQPRFVERLVATWYKLQRATQPSTHGAAQATGTNAGSVRVATLRDLIKWSRRVERLLAADQAMLSDPLTNPVQQEEIFIEACDIFLGSVPPASDVLGSGTAASSASSTLQISRSTNGKQVDRYGALVELLAEELGLTSERAWWALKQRIPELSVRSLDSTTDAVAMSAAVDSATSAIRVGRCELARRSKATAKRAMPVSRKFAMTKPSLLLLERLTVATALAEPLLLVGETGTGKTTVVQHLASLLGQPMTALNLSQQTESGDLLGAFKPLDPKLPATELHDQWSSLFARTFSSRRNARFVDAERKAFVAGKWSRLALLWRESAKMASQRKKGSTKANGTEAAEESIADPGADVRPSSASRKKRKTDKGATEGSPADVDDARAEAELDREWLDLDEKARAFGLQHGSKKKNLVFSFVEGPLVKALRQGDWLLLDEINLAAAETLDSLTGLLQSPTSSITLTERGDLEPIPRHPNFRIFACMNPATDVGKKDLPASLRSRFTELYVPSPDADREALTAIVDKYIGEHALGDRGAVMDVAECYTEIRRLAQQHQLADGANQRPHYSIRTLSRALTFATDIVPQYGLRRSLWEGFIMAFTLLLDEASARLVRGIIERHTLSKAKNARSIATYVPPAPEGADDGKFVQVGPFWLPTGPAPLDAAEDYILTPSVQSKLVGLSRAALVRRFPVLIQGPTSAGKTSAVEYLARRTGHRFVRINNHEHTDIQEYIGSYASDPESGKLSFQEGLLVKALRRGDWIVLDELNLAPTDVLEALNRLLDDNRELVIPETGEVVKPHPHFMLFATQNPPGLYAGRKVLSRAFRNRFLELHFDDVPRAELETILTNRCKIAPSYSSRIVGVFEELQKRRQAGRVFETKQAFVTLRDLFRWGNREAVGYQQLAENGYMLIAERARRADDKEIVQEVIEKVMRVKLNVESMYRLEGPDSEATLARIGTGIGGAIVAALSQTSIVQTSAFQRLLCLVATSLRYNEPVLLVGETGAGKTSNTDTADLLGGQRPLRNRAALQRSAAVSCIEVLSSLGIVHELNAQSKMEDVSSVVEAVLSKEQEYFASLEEASRNEARSALRSALRSVYQATALFEWQDGPLVQAMRAGDHILLDEISLADDSVLERLNSVLEPARTLVLAERATSSSHLGSEADLMSSQITGAEGFQVLATMNPGGDYGKKELSPALRNRFTEIWVPHVDIRSDLVQIINAQWKDASLAAWTEPIIDFSDWFIHQIGGRDQSGLGLRDLLTWASFMNEISARSSLDPALAFAHGASLTIIDGLGALPATSAMTASGLEQLRDRCLAKVAELIAPHQYDPKMSSLFEVEVSSEKLRIGPFSVPRGQPDPSTQGSGSFSFGAKTSASNAMRVLRALSVPAKSVLLEGSPGAGKTSLITALAAAAARPLTRINLSDQTELVDLFGSDMPLEGGGPGEFAWRDAAFLTAMQQGEWVLLDEMNLASQTVLEGLNSCLDHRGTVYVPELGRSFVKHPDFRIFAAQNPHHQGGGRKGLPKSFLNRFIKVHIEELDGDDILAISTHLYPNFDTEQLRSMILFNFELHNEVVVKHSFGRIGAPWEFNLRDLMRWLDLLHTDLGLNKLGDPIEHLASLYVQRFRTASDRRSARELFKRSFPGAASSEPRMVSTVTANHVRIGHAVMPREPASELQSHRLALLQSQLPVLEALIDCVQKKWLSILVGPTGSGKTSVVRLVAQLAGARLEEYQMNSGTDTMDLIGTFEQFDPSTRTRSALAALVREAHRLSEQVAARSHSRYASFLTAQGTLKAALGSSQSSPSSELLSAALEDVRNATGDVRDEVFRTTLENAVAVVTEMTQNTPDAQKSTGRFEWIDGPLLRALQEGHWLMLDNANLCSASVLDRLNSLFEPNGCLVISERGVVDGKVPVIRPHPNFRVFMCLDPRHGELSRAMRNRGIEIALLPKTDSTSHDLDSLAILSGCTRTQSLIPSRSTQDELMEAAIQAQLTQRAILTADMLPDSKGASQRRAAAWAASQLPLQNSCLASTALPLCLAGAGEHGSPAAASLLVRLSSSRALALALQVFQRCFPSASGNSLSLLQEVVSSGKTFHPPGLSLRQDLVNVGRVSQELADRLAIDLRYDDNVLDLLQSHGLPPQMLVDLLLVALLHRQEARSVLESASSKRLNDLSILERSARLSSSATVHDEDQAATAVRNVYPLVVAISNTVVSSVQSQAAASCGSATLRRVALLMRSADYLQSLCTSSELDFSSIQILVRFMSNLVREINAGGLDVAAALTETIDLLGGSLTLSSGKALSTIWSLYGADEGMQTNLYRLICDEAQLFRSAPSGDLLKSALDIAATLCVAGKQSASPSELRDMMQLGWQTLKMIRSASNKITAEGQDPHARSRASENADATLLSMAELSIRTPECLSDPTNASRMKLVIALLESHPSPSVQAAAASNKAALWSLAPGSAKSSALLSDFSWIRRLWPFGSTSGSTSGGPADLLRPSLVHTLMESRFGDRSLSEKSRHDVAVGRMIQTAGAVLPASSPSRAEKLAQILVRFVCFVSETLCRAALKHSADLKSPVLTGLLTVSDCQSALTYVLASPDARLTADTADALTEWTSFLQSFSLSETDASDEEASIALLGRGWIAASLIMLRLFLPNVALDPIVARRTMADFGVFCRTQLENALALEVFAESMVTGGSRNRVTDELRAQMEESRSALSPQGGDDGQAWRKPNLKLLSQLYRETSSFLKEVITAKRVDDLVQALLNGHSEQAQQREDSLQASILSFGDRLRKTFSELRDMVEPITASLSQLQLGLGLVRQAARIASASEDVKQRGAIVQALSAFPTTRSSSLLRQLDLSGQLQARSDVSAALLIVSTASVAYDHTALGIDVLEKRETLRAISRTYERVFQLWALDRERAKREEEEATSLYKSRKVEESIELDADAEEREFHALFPEYGDDVMDAPTTRRAAQEEQSVGVLLPSQRFTAVLSAHMAIFGPSRSNAGSDLYHRERDALVTKLLRKHHRDWSEQIDRTGAAFGLSAAIDEHLASKQTARDFNFYLDPRPSEIRKATVIVEELRLRLDALIQDWPEQMVLQHIRDRCDAVLRLEAASPVAKMLSALEQLLTHTEDWEGFASQQTSLQSNRERISAQIIEWRRLELSCWAELLNTQTRNFQEELGGWWFRVYEIVVRGTRAASADGPDAFKSHVEQLIDAVDQFVRSSPLGQFEGRLSLLESFAHFVERLVRLAPPKESRGLKEVGVVLKNVTTFFRQFDERISNTLQSQRAVLEKDILGFIKLASWKDINVHALKQSAQKTHRQLHKTLRKFRDILRQPVDPMLAAHLDALTRKEIPPVSLDMIRVQAASETSSKVSDAWAKAVLIASLEDSAPEHIRNLSKTLTILQKMGGDRLRPTLLTATTTATGVSDLADEIVDRQQQLAKLTPAFSKEDNEKAIKNLTARKRKAWSDLLKELRRVGLSSYLKTDVVSMNQSVMHIYTRPSILEACPKSLSDELFPSLEKLFFRLLAALPKVRDSLHGHSADLSTAELQRGVNYIEHVTHLVLQERDRMHSELQTLASLEHLSARMHTLQSTPLGTATRVSSQAPFHALADFLARLAAALDEIRVQAPKFLATTAFPAVASDALMSRLSSWATELTNSASLVETLTEATRASGPNGLAFLTEQERSHVEASATLVKSIEEGLREHLQSLPALESLLHPVWTWTAANFGLFENCLAQTKTPLGASRETQGLAHQANKLISAVLQIAQDVRKTGSASAAGTVSADEASDGLSDKIISSALQALQAQQAVLRSASVLSEVQKLFELAQQLSRDAEAETFVQVQLAAVYPFLHEFSALLRTHLLASAHLSTSLLKLDHVLCHLMTALASKGFCKPPEEQENDDGEGDDGEQLEGGTGLGDGSGAKDITDQMEDDEEIEELQKDDPADEGDEGEKTERERNAKEADQDFGGDLEDISGDEEDDAASNQDGDDADEQEPEDAVGDVDPLDPNAVDEKVWEGGDDEDESKKDAPEDKTNKDLGADNADGDQDDSAPKADDSAAAADDKQRKQEQAADKSREEQPQEQDGDDQPDADKDDDPTNAEDRDGDDSDGVEEEEQEAEADAQGEGGGRQLDQEAEQAENLDLDDDLNMDGLDGKSEGGSDEDDDLGDLSDVEDMPEDRKEEKVDEKAMDDLVDDKAQDEEMKDGEEPDAGAEAPEQEQEQEANAQVDKDEGEDAMEEDGEDDEDESTRKQDRAADEKPAGPQQIDADPFDTDAVDQGADEGGQDESAVQQQSSRSAQGRRVDARHDQSQADQGMDLDDLADDATEDQASQPPSAGQRGAQAPKAERDEASGEAEQDGAAEVDSNPLRSLGDALEQFRRRMQEIQKASEDEIEQEAGEEAKPDGDGPPEDADVEHVANDGNAELQALGAAQEQDEVRKLGDLGIEEVDESMGSKPRAADVDEQQESEPQAPQPLPDQPEKEDRQQADDGQQKAFMPSDLKPASSVPTVEQEAKLDRDGDANMEDDVQIKEEQSEEEAMTPLPDDVREEADEEVQQQLEAFRNVASSEERLARAGDLWRSYASLTADLAFSLCEQLRLVLAPTLATRLNGDFRTGKRLNMRKIVPFIASDFAKDKIWLRRTKPSSREYQVLLAIDDSRSMSESRSAHLAYQTLALVTGALSRLEVGDVSICRFGEHVESLHDFGKGSFNDQNGAHVIDRLGFQQKKTNVLQLVERSLDTLAEARAARPSSSASQGGDLWQLEIIISDGICQDHARLRSLLRRAAEQRVMLVFVIIDSLQPAPTASGTSTPGGAGAATPKAAALQQARSSILDMTNASYHTDANGRLELKMERYMDTFPFDYYVVVREVEALPEVLSATLRQWVEKIRETESRRSGRISNSNLALDGAILFAVSGRASEKAVDPHPPLLAETHSQSTKVTRLGHGRFIVASLNGRDRILHREIRDGFALDDQSKQFGGQAESDQARDAVSLAQARTVRDASSSYMLALRRAHVIAELGAYVRLPSVSIAPLPSLLPCRSAEAAPINRASACRAVCTPAASTPSSPRAEMHSTARHLGRELIRSGS</sequence>
<dbReference type="Pfam" id="PF17867">
    <property type="entry name" value="AAA_lid_7"/>
    <property type="match status" value="3"/>
</dbReference>
<dbReference type="InterPro" id="IPR027417">
    <property type="entry name" value="P-loop_NTPase"/>
</dbReference>
<feature type="compositionally biased region" description="Basic and acidic residues" evidence="11">
    <location>
        <begin position="4910"/>
        <end position="4924"/>
    </location>
</feature>
<dbReference type="SMART" id="SM00382">
    <property type="entry name" value="AAA"/>
    <property type="match status" value="6"/>
</dbReference>
<feature type="compositionally biased region" description="Basic and acidic residues" evidence="11">
    <location>
        <begin position="4559"/>
        <end position="4574"/>
    </location>
</feature>
<gene>
    <name evidence="13" type="ORF">PaG_05306</name>
</gene>
<dbReference type="Pfam" id="PF07728">
    <property type="entry name" value="AAA_5"/>
    <property type="match status" value="8"/>
</dbReference>
<dbReference type="SUPFAM" id="SSF52540">
    <property type="entry name" value="P-loop containing nucleoside triphosphate hydrolases"/>
    <property type="match status" value="6"/>
</dbReference>
<dbReference type="FunFam" id="3.40.50.300:FF:000142">
    <property type="entry name" value="Midasin"/>
    <property type="match status" value="1"/>
</dbReference>
<dbReference type="InterPro" id="IPR012099">
    <property type="entry name" value="Midasin"/>
</dbReference>
<dbReference type="SUPFAM" id="SSF53300">
    <property type="entry name" value="vWA-like"/>
    <property type="match status" value="1"/>
</dbReference>
<dbReference type="InterPro" id="IPR036465">
    <property type="entry name" value="vWFA_dom_sf"/>
</dbReference>
<dbReference type="Pfam" id="PF17865">
    <property type="entry name" value="AAA_lid_5"/>
    <property type="match status" value="1"/>
</dbReference>
<feature type="compositionally biased region" description="Low complexity" evidence="11">
    <location>
        <begin position="4957"/>
        <end position="4966"/>
    </location>
</feature>
<feature type="compositionally biased region" description="Basic and acidic residues" evidence="11">
    <location>
        <begin position="5600"/>
        <end position="5618"/>
    </location>
</feature>
<dbReference type="GO" id="GO:0016887">
    <property type="term" value="F:ATP hydrolysis activity"/>
    <property type="evidence" value="ECO:0007669"/>
    <property type="project" value="InterPro"/>
</dbReference>
<feature type="compositionally biased region" description="Acidic residues" evidence="11">
    <location>
        <begin position="4850"/>
        <end position="4861"/>
    </location>
</feature>
<keyword evidence="8 10" id="KW-0143">Chaperone</keyword>
<feature type="compositionally biased region" description="Basic and acidic residues" evidence="11">
    <location>
        <begin position="5012"/>
        <end position="5025"/>
    </location>
</feature>
<evidence type="ECO:0000256" key="7">
    <source>
        <dbReference type="ARBA" id="ARBA00022840"/>
    </source>
</evidence>
<feature type="compositionally biased region" description="Acidic residues" evidence="11">
    <location>
        <begin position="4765"/>
        <end position="4781"/>
    </location>
</feature>
<dbReference type="PROSITE" id="PS00675">
    <property type="entry name" value="SIGMA54_INTERACT_1"/>
    <property type="match status" value="1"/>
</dbReference>
<feature type="region of interest" description="Disordered" evidence="11">
    <location>
        <begin position="4427"/>
        <end position="5056"/>
    </location>
</feature>
<feature type="region of interest" description="Disordered" evidence="11">
    <location>
        <begin position="886"/>
        <end position="941"/>
    </location>
</feature>
<feature type="compositionally biased region" description="Acidic residues" evidence="11">
    <location>
        <begin position="4432"/>
        <end position="4445"/>
    </location>
</feature>
<feature type="compositionally biased region" description="Gly residues" evidence="11">
    <location>
        <begin position="4446"/>
        <end position="4456"/>
    </location>
</feature>